<gene>
    <name evidence="1" type="ORF">TBRA_LOCUS2412</name>
</gene>
<reference evidence="1 2" key="1">
    <citation type="submission" date="2020-02" db="EMBL/GenBank/DDBJ databases">
        <authorList>
            <person name="Ferguson B K."/>
        </authorList>
    </citation>
    <scope>NUCLEOTIDE SEQUENCE [LARGE SCALE GENOMIC DNA]</scope>
</reference>
<dbReference type="AlphaFoldDB" id="A0A6H5I1J4"/>
<keyword evidence="2" id="KW-1185">Reference proteome</keyword>
<dbReference type="Proteomes" id="UP000479190">
    <property type="component" value="Unassembled WGS sequence"/>
</dbReference>
<name>A0A6H5I1J4_9HYME</name>
<protein>
    <submittedName>
        <fullName evidence="1">Uncharacterized protein</fullName>
    </submittedName>
</protein>
<evidence type="ECO:0000313" key="1">
    <source>
        <dbReference type="EMBL" id="CAB0030410.1"/>
    </source>
</evidence>
<evidence type="ECO:0000313" key="2">
    <source>
        <dbReference type="Proteomes" id="UP000479190"/>
    </source>
</evidence>
<organism evidence="1 2">
    <name type="scientific">Trichogramma brassicae</name>
    <dbReference type="NCBI Taxonomy" id="86971"/>
    <lineage>
        <taxon>Eukaryota</taxon>
        <taxon>Metazoa</taxon>
        <taxon>Ecdysozoa</taxon>
        <taxon>Arthropoda</taxon>
        <taxon>Hexapoda</taxon>
        <taxon>Insecta</taxon>
        <taxon>Pterygota</taxon>
        <taxon>Neoptera</taxon>
        <taxon>Endopterygota</taxon>
        <taxon>Hymenoptera</taxon>
        <taxon>Apocrita</taxon>
        <taxon>Proctotrupomorpha</taxon>
        <taxon>Chalcidoidea</taxon>
        <taxon>Trichogrammatidae</taxon>
        <taxon>Trichogramma</taxon>
    </lineage>
</organism>
<feature type="non-terminal residue" evidence="1">
    <location>
        <position position="87"/>
    </location>
</feature>
<proteinExistence type="predicted"/>
<sequence>MLFSLTKGNLSKINLIVLIINCLYFVEQYQHRGSTTTAARRSKKVRYYSCTTCGISERTSVFVGDIEIITTRAVDNPMSLRMIGPSP</sequence>
<dbReference type="EMBL" id="CADCXV010000479">
    <property type="protein sequence ID" value="CAB0030410.1"/>
    <property type="molecule type" value="Genomic_DNA"/>
</dbReference>
<accession>A0A6H5I1J4</accession>